<dbReference type="OrthoDB" id="6504966at2759"/>
<reference evidence="3" key="1">
    <citation type="submission" date="2020-11" db="EMBL/GenBank/DDBJ databases">
        <authorList>
            <person name="Tran Van P."/>
        </authorList>
    </citation>
    <scope>NUCLEOTIDE SEQUENCE</scope>
</reference>
<dbReference type="InterPro" id="IPR006721">
    <property type="entry name" value="ATP_synth_F1_esu_mt"/>
</dbReference>
<dbReference type="Proteomes" id="UP000759131">
    <property type="component" value="Unassembled WGS sequence"/>
</dbReference>
<dbReference type="SUPFAM" id="SSF48690">
    <property type="entry name" value="Epsilon subunit of mitochondrial F1F0-ATP synthase"/>
    <property type="match status" value="1"/>
</dbReference>
<dbReference type="GO" id="GO:0005743">
    <property type="term" value="C:mitochondrial inner membrane"/>
    <property type="evidence" value="ECO:0007669"/>
    <property type="project" value="InterPro"/>
</dbReference>
<feature type="compositionally biased region" description="Basic and acidic residues" evidence="2">
    <location>
        <begin position="162"/>
        <end position="172"/>
    </location>
</feature>
<organism evidence="3">
    <name type="scientific">Medioppia subpectinata</name>
    <dbReference type="NCBI Taxonomy" id="1979941"/>
    <lineage>
        <taxon>Eukaryota</taxon>
        <taxon>Metazoa</taxon>
        <taxon>Ecdysozoa</taxon>
        <taxon>Arthropoda</taxon>
        <taxon>Chelicerata</taxon>
        <taxon>Arachnida</taxon>
        <taxon>Acari</taxon>
        <taxon>Acariformes</taxon>
        <taxon>Sarcoptiformes</taxon>
        <taxon>Oribatida</taxon>
        <taxon>Brachypylina</taxon>
        <taxon>Oppioidea</taxon>
        <taxon>Oppiidae</taxon>
        <taxon>Medioppia</taxon>
    </lineage>
</organism>
<dbReference type="InterPro" id="IPR036742">
    <property type="entry name" value="ATP_synth_F1_esu_sf_mt"/>
</dbReference>
<dbReference type="EMBL" id="OC889958">
    <property type="protein sequence ID" value="CAD7645882.1"/>
    <property type="molecule type" value="Genomic_DNA"/>
</dbReference>
<evidence type="ECO:0000256" key="2">
    <source>
        <dbReference type="SAM" id="MobiDB-lite"/>
    </source>
</evidence>
<dbReference type="Gene3D" id="1.10.1620.20">
    <property type="entry name" value="ATP synthase, F1 complex, epsilon subunit superfamily, mitochondrial"/>
    <property type="match status" value="1"/>
</dbReference>
<name>A0A7R9LQA8_9ACAR</name>
<protein>
    <submittedName>
        <fullName evidence="3">Uncharacterized protein</fullName>
    </submittedName>
</protein>
<gene>
    <name evidence="3" type="ORF">OSB1V03_LOCUS20713</name>
</gene>
<dbReference type="GO" id="GO:0046933">
    <property type="term" value="F:proton-transporting ATP synthase activity, rotational mechanism"/>
    <property type="evidence" value="ECO:0007669"/>
    <property type="project" value="InterPro"/>
</dbReference>
<proteinExistence type="inferred from homology"/>
<feature type="non-terminal residue" evidence="3">
    <location>
        <position position="1"/>
    </location>
</feature>
<dbReference type="EMBL" id="CAJPIZ010035383">
    <property type="protein sequence ID" value="CAG2120767.1"/>
    <property type="molecule type" value="Genomic_DNA"/>
</dbReference>
<feature type="region of interest" description="Disordered" evidence="2">
    <location>
        <begin position="162"/>
        <end position="186"/>
    </location>
</feature>
<accession>A0A7R9LQA8</accession>
<evidence type="ECO:0000313" key="3">
    <source>
        <dbReference type="EMBL" id="CAD7645882.1"/>
    </source>
</evidence>
<feature type="non-terminal residue" evidence="3">
    <location>
        <position position="186"/>
    </location>
</feature>
<keyword evidence="4" id="KW-1185">Reference proteome</keyword>
<dbReference type="GO" id="GO:0045259">
    <property type="term" value="C:proton-transporting ATP synthase complex"/>
    <property type="evidence" value="ECO:0007669"/>
    <property type="project" value="InterPro"/>
</dbReference>
<evidence type="ECO:0000256" key="1">
    <source>
        <dbReference type="ARBA" id="ARBA00009502"/>
    </source>
</evidence>
<evidence type="ECO:0000313" key="4">
    <source>
        <dbReference type="Proteomes" id="UP000759131"/>
    </source>
</evidence>
<comment type="similarity">
    <text evidence="1">Belongs to the eukaryotic ATPase epsilon family.</text>
</comment>
<sequence length="186" mass="20852">HSKSLQNCQKIKSKQNHIFGHQLIPRSPSKRPLIGYDLLENSGRYVSTPLLSCIRYLRYSSIAARQVRQSLKVDLKADPIRGTSTVKISVGKKTGAAAENKLNTFGDIHSADQSLCVTTRSVNVRPVIVTNNHIQTLSQDMADAADDDFEFQLAQEEREREAKAAVKTRVDPTDGTEYEWNEHMKA</sequence>
<dbReference type="Pfam" id="PF04627">
    <property type="entry name" value="ATP-synt_Eps"/>
    <property type="match status" value="1"/>
</dbReference>
<dbReference type="AlphaFoldDB" id="A0A7R9LQA8"/>